<organism evidence="1 2">
    <name type="scientific">Pseudoalteromonas aliena SW19</name>
    <dbReference type="NCBI Taxonomy" id="1314866"/>
    <lineage>
        <taxon>Bacteria</taxon>
        <taxon>Pseudomonadati</taxon>
        <taxon>Pseudomonadota</taxon>
        <taxon>Gammaproteobacteria</taxon>
        <taxon>Alteromonadales</taxon>
        <taxon>Pseudoalteromonadaceae</taxon>
        <taxon>Pseudoalteromonas</taxon>
    </lineage>
</organism>
<reference evidence="1 2" key="1">
    <citation type="submission" date="2015-06" db="EMBL/GenBank/DDBJ databases">
        <title>Genome sequence of Pseudoalteromonas aliena.</title>
        <authorList>
            <person name="Xie B.-B."/>
            <person name="Rong J.-C."/>
            <person name="Qin Q.-L."/>
            <person name="Zhang Y.-Z."/>
        </authorList>
    </citation>
    <scope>NUCLEOTIDE SEQUENCE [LARGE SCALE GENOMIC DNA]</scope>
    <source>
        <strain evidence="1 2">SW19</strain>
    </source>
</reference>
<keyword evidence="2" id="KW-1185">Reference proteome</keyword>
<proteinExistence type="predicted"/>
<evidence type="ECO:0000313" key="1">
    <source>
        <dbReference type="EMBL" id="MBE0360053.1"/>
    </source>
</evidence>
<dbReference type="EMBL" id="AQGU01000026">
    <property type="protein sequence ID" value="MBE0360053.1"/>
    <property type="molecule type" value="Genomic_DNA"/>
</dbReference>
<accession>A0ABR9E103</accession>
<gene>
    <name evidence="1" type="ORF">PALI_a1969</name>
</gene>
<dbReference type="Proteomes" id="UP000648482">
    <property type="component" value="Unassembled WGS sequence"/>
</dbReference>
<sequence>MFLIWYKARRLFTNKFLNDFLYLRQTQFDFNTHTYRHIHLGAFEV</sequence>
<evidence type="ECO:0000313" key="2">
    <source>
        <dbReference type="Proteomes" id="UP000648482"/>
    </source>
</evidence>
<comment type="caution">
    <text evidence="1">The sequence shown here is derived from an EMBL/GenBank/DDBJ whole genome shotgun (WGS) entry which is preliminary data.</text>
</comment>
<protein>
    <submittedName>
        <fullName evidence="1">Uncharacterized protein</fullName>
    </submittedName>
</protein>
<name>A0ABR9E103_9GAMM</name>